<gene>
    <name evidence="1" type="ORF">OG699_01095</name>
</gene>
<name>A0AAU3HP44_9ACTN</name>
<organism evidence="1">
    <name type="scientific">Streptomyces sp. NBC_01393</name>
    <dbReference type="NCBI Taxonomy" id="2903851"/>
    <lineage>
        <taxon>Bacteria</taxon>
        <taxon>Bacillati</taxon>
        <taxon>Actinomycetota</taxon>
        <taxon>Actinomycetes</taxon>
        <taxon>Kitasatosporales</taxon>
        <taxon>Streptomycetaceae</taxon>
        <taxon>Streptomyces</taxon>
    </lineage>
</organism>
<dbReference type="AlphaFoldDB" id="A0AAU3HP44"/>
<reference evidence="1" key="1">
    <citation type="submission" date="2022-10" db="EMBL/GenBank/DDBJ databases">
        <title>The complete genomes of actinobacterial strains from the NBC collection.</title>
        <authorList>
            <person name="Joergensen T.S."/>
            <person name="Alvarez Arevalo M."/>
            <person name="Sterndorff E.B."/>
            <person name="Faurdal D."/>
            <person name="Vuksanovic O."/>
            <person name="Mourched A.-S."/>
            <person name="Charusanti P."/>
            <person name="Shaw S."/>
            <person name="Blin K."/>
            <person name="Weber T."/>
        </authorList>
    </citation>
    <scope>NUCLEOTIDE SEQUENCE</scope>
    <source>
        <strain evidence="1">NBC_01393</strain>
    </source>
</reference>
<protein>
    <submittedName>
        <fullName evidence="1">Uncharacterized protein</fullName>
    </submittedName>
</protein>
<proteinExistence type="predicted"/>
<accession>A0AAU3HP44</accession>
<evidence type="ECO:0000313" key="1">
    <source>
        <dbReference type="EMBL" id="WTZ06750.1"/>
    </source>
</evidence>
<dbReference type="EMBL" id="CP109546">
    <property type="protein sequence ID" value="WTZ06750.1"/>
    <property type="molecule type" value="Genomic_DNA"/>
</dbReference>
<sequence length="92" mass="10454">MDRYEKTAHLEWWANPSTCLARIPIKATATANTGEWDAVFSPPLDHDLRENLKQLIDADPCFTLRFDTSAVEVQAEDFDGVDHLRLTVIPEL</sequence>